<reference evidence="2 3" key="1">
    <citation type="submission" date="2021-05" db="EMBL/GenBank/DDBJ databases">
        <title>Direct Submission.</title>
        <authorList>
            <person name="Li K."/>
            <person name="Gao J."/>
        </authorList>
    </citation>
    <scope>NUCLEOTIDE SEQUENCE [LARGE SCALE GENOMIC DNA]</scope>
    <source>
        <strain evidence="2 3">Mg02</strain>
    </source>
</reference>
<dbReference type="InterPro" id="IPR005754">
    <property type="entry name" value="Sortase"/>
</dbReference>
<dbReference type="InterPro" id="IPR023365">
    <property type="entry name" value="Sortase_dom-sf"/>
</dbReference>
<evidence type="ECO:0000256" key="1">
    <source>
        <dbReference type="ARBA" id="ARBA00022801"/>
    </source>
</evidence>
<sequence length="240" mass="24828">MGRHTRPDRRGDSSAAAVTAAYAGIGVALLTVGLGQTFAPPPPSFAVGAPAPEAPVRAGASAQAEAPTALGRSAPMSLTAPAIGLRTSHMVELGLSHDRRLEAPEEWDAVGWYSRGAAPGQEGPAVLAGHLDSPTGPAVFHRLDGLREQDTVSVERADGTVVDFAVYAVERHAKDDFPTEEVYGDTERPELRLITCGGDFDAATGHYTDNVVVFAALVEAAEPAGDARDAGVPATDPVTE</sequence>
<evidence type="ECO:0000313" key="3">
    <source>
        <dbReference type="Proteomes" id="UP000676079"/>
    </source>
</evidence>
<keyword evidence="3" id="KW-1185">Reference proteome</keyword>
<gene>
    <name evidence="2" type="ORF">KGD84_19225</name>
</gene>
<dbReference type="Gene3D" id="2.40.260.10">
    <property type="entry name" value="Sortase"/>
    <property type="match status" value="1"/>
</dbReference>
<dbReference type="RefSeq" id="WP_220561828.1">
    <property type="nucleotide sequence ID" value="NZ_CP074133.1"/>
</dbReference>
<keyword evidence="1" id="KW-0378">Hydrolase</keyword>
<dbReference type="CDD" id="cd05829">
    <property type="entry name" value="Sortase_F"/>
    <property type="match status" value="1"/>
</dbReference>
<accession>A0ABX8BI54</accession>
<protein>
    <submittedName>
        <fullName evidence="2">Class F sortase</fullName>
    </submittedName>
</protein>
<dbReference type="EMBL" id="CP074133">
    <property type="protein sequence ID" value="QUX20631.1"/>
    <property type="molecule type" value="Genomic_DNA"/>
</dbReference>
<organism evidence="2 3">
    <name type="scientific">Nocardiopsis changdeensis</name>
    <dbReference type="NCBI Taxonomy" id="2831969"/>
    <lineage>
        <taxon>Bacteria</taxon>
        <taxon>Bacillati</taxon>
        <taxon>Actinomycetota</taxon>
        <taxon>Actinomycetes</taxon>
        <taxon>Streptosporangiales</taxon>
        <taxon>Nocardiopsidaceae</taxon>
        <taxon>Nocardiopsis</taxon>
    </lineage>
</organism>
<name>A0ABX8BI54_9ACTN</name>
<dbReference type="SUPFAM" id="SSF63817">
    <property type="entry name" value="Sortase"/>
    <property type="match status" value="1"/>
</dbReference>
<dbReference type="InterPro" id="IPR042001">
    <property type="entry name" value="Sortase_F"/>
</dbReference>
<dbReference type="Pfam" id="PF04203">
    <property type="entry name" value="Sortase"/>
    <property type="match status" value="1"/>
</dbReference>
<evidence type="ECO:0000313" key="2">
    <source>
        <dbReference type="EMBL" id="QUX20631.1"/>
    </source>
</evidence>
<dbReference type="NCBIfam" id="NF033748">
    <property type="entry name" value="class_F_sortase"/>
    <property type="match status" value="1"/>
</dbReference>
<dbReference type="Proteomes" id="UP000676079">
    <property type="component" value="Chromosome"/>
</dbReference>
<proteinExistence type="predicted"/>